<evidence type="ECO:0000313" key="1">
    <source>
        <dbReference type="EMBL" id="GAI52564.1"/>
    </source>
</evidence>
<proteinExistence type="predicted"/>
<comment type="caution">
    <text evidence="1">The sequence shown here is derived from an EMBL/GenBank/DDBJ whole genome shotgun (WGS) entry which is preliminary data.</text>
</comment>
<protein>
    <submittedName>
        <fullName evidence="1">Uncharacterized protein</fullName>
    </submittedName>
</protein>
<name>X1RAF3_9ZZZZ</name>
<sequence>KHSEKFGRYIVWPESIIAELDDSREDIGHNLLTATNIGKNFEIPANRINSILSELGWIKKVLSQKGSKNETFRSSIW</sequence>
<accession>X1RAF3</accession>
<feature type="non-terminal residue" evidence="1">
    <location>
        <position position="1"/>
    </location>
</feature>
<organism evidence="1">
    <name type="scientific">marine sediment metagenome</name>
    <dbReference type="NCBI Taxonomy" id="412755"/>
    <lineage>
        <taxon>unclassified sequences</taxon>
        <taxon>metagenomes</taxon>
        <taxon>ecological metagenomes</taxon>
    </lineage>
</organism>
<reference evidence="1" key="1">
    <citation type="journal article" date="2014" name="Front. Microbiol.">
        <title>High frequency of phylogenetically diverse reductive dehalogenase-homologous genes in deep subseafloor sedimentary metagenomes.</title>
        <authorList>
            <person name="Kawai M."/>
            <person name="Futagami T."/>
            <person name="Toyoda A."/>
            <person name="Takaki Y."/>
            <person name="Nishi S."/>
            <person name="Hori S."/>
            <person name="Arai W."/>
            <person name="Tsubouchi T."/>
            <person name="Morono Y."/>
            <person name="Uchiyama I."/>
            <person name="Ito T."/>
            <person name="Fujiyama A."/>
            <person name="Inagaki F."/>
            <person name="Takami H."/>
        </authorList>
    </citation>
    <scope>NUCLEOTIDE SEQUENCE</scope>
    <source>
        <strain evidence="1">Expedition CK06-06</strain>
    </source>
</reference>
<dbReference type="AlphaFoldDB" id="X1RAF3"/>
<gene>
    <name evidence="1" type="ORF">S06H3_64360</name>
</gene>
<dbReference type="EMBL" id="BARV01042966">
    <property type="protein sequence ID" value="GAI52564.1"/>
    <property type="molecule type" value="Genomic_DNA"/>
</dbReference>